<organism evidence="2 3">
    <name type="scientific">Brachyspira murdochii</name>
    <dbReference type="NCBI Taxonomy" id="84378"/>
    <lineage>
        <taxon>Bacteria</taxon>
        <taxon>Pseudomonadati</taxon>
        <taxon>Spirochaetota</taxon>
        <taxon>Spirochaetia</taxon>
        <taxon>Brachyspirales</taxon>
        <taxon>Brachyspiraceae</taxon>
        <taxon>Brachyspira</taxon>
    </lineage>
</organism>
<accession>A0ABX5B2C6</accession>
<name>A0ABX5B2C6_9SPIR</name>
<evidence type="ECO:0000313" key="2">
    <source>
        <dbReference type="EMBL" id="PPS20721.1"/>
    </source>
</evidence>
<dbReference type="EMBL" id="JJMJ01000273">
    <property type="protein sequence ID" value="PPS20721.1"/>
    <property type="molecule type" value="Genomic_DNA"/>
</dbReference>
<sequence length="65" mass="6476">MRSLSGNGPHIAWRAKPPGFSRVAAGALDLRRGPQGPAPVASGKASPHASCSQASRDSSPVDAGA</sequence>
<feature type="compositionally biased region" description="Polar residues" evidence="1">
    <location>
        <begin position="49"/>
        <end position="58"/>
    </location>
</feature>
<proteinExistence type="predicted"/>
<evidence type="ECO:0000313" key="3">
    <source>
        <dbReference type="Proteomes" id="UP000238924"/>
    </source>
</evidence>
<protein>
    <submittedName>
        <fullName evidence="2">Uncharacterized protein</fullName>
    </submittedName>
</protein>
<gene>
    <name evidence="2" type="ORF">DJ52_15195</name>
</gene>
<feature type="region of interest" description="Disordered" evidence="1">
    <location>
        <begin position="25"/>
        <end position="65"/>
    </location>
</feature>
<keyword evidence="3" id="KW-1185">Reference proteome</keyword>
<dbReference type="Proteomes" id="UP000238924">
    <property type="component" value="Unassembled WGS sequence"/>
</dbReference>
<comment type="caution">
    <text evidence="2">The sequence shown here is derived from an EMBL/GenBank/DDBJ whole genome shotgun (WGS) entry which is preliminary data.</text>
</comment>
<reference evidence="2 3" key="1">
    <citation type="submission" date="2014-04" db="EMBL/GenBank/DDBJ databases">
        <title>Whole genome sequence of 'Brachyspira hampsonii' D13-03603F2.</title>
        <authorList>
            <person name="Patterson A.H."/>
            <person name="Chaban B."/>
            <person name="Fernando C."/>
            <person name="Harding J.C."/>
            <person name="Hill J.E."/>
        </authorList>
    </citation>
    <scope>NUCLEOTIDE SEQUENCE [LARGE SCALE GENOMIC DNA]</scope>
    <source>
        <strain evidence="2 3">D13-03603F2</strain>
    </source>
</reference>
<evidence type="ECO:0000256" key="1">
    <source>
        <dbReference type="SAM" id="MobiDB-lite"/>
    </source>
</evidence>